<dbReference type="GO" id="GO:0005886">
    <property type="term" value="C:plasma membrane"/>
    <property type="evidence" value="ECO:0007669"/>
    <property type="project" value="UniProtKB-SubCell"/>
</dbReference>
<dbReference type="AlphaFoldDB" id="A0A239KLW2"/>
<evidence type="ECO:0000256" key="3">
    <source>
        <dbReference type="ARBA" id="ARBA00022475"/>
    </source>
</evidence>
<dbReference type="PROSITE" id="PS50850">
    <property type="entry name" value="MFS"/>
    <property type="match status" value="1"/>
</dbReference>
<feature type="transmembrane region" description="Helical" evidence="7">
    <location>
        <begin position="346"/>
        <end position="366"/>
    </location>
</feature>
<keyword evidence="2" id="KW-0813">Transport</keyword>
<feature type="transmembrane region" description="Helical" evidence="7">
    <location>
        <begin position="85"/>
        <end position="112"/>
    </location>
</feature>
<evidence type="ECO:0000259" key="8">
    <source>
        <dbReference type="PROSITE" id="PS50850"/>
    </source>
</evidence>
<evidence type="ECO:0000313" key="9">
    <source>
        <dbReference type="EMBL" id="SNT18603.1"/>
    </source>
</evidence>
<sequence>MRAYYLFLKENFKPVIFGWLLTFFSSYGQTFYISLFVPAILEQFNLSKSVFGGYYAVATVIAALFLLQFGYLVDNRPLKPLTSKVILLLLAASVGLGLASHGFMVFLALIGLRLGGQGMMSHISSSVMSRYFTADRGKALSISTMGYPMGEAFFPLFIGFLLSYWQWQNALIASSTVLLFLFLVIRQLNLQAYDVPRHKKDRPQGEKWQFFRVMVMEKAFWVLIPAVFMFSFIATGIFFFQYVLAEERGWPLDWYAMCFSGYAVVRFLCSFYGGILTDKFSASKLFPFYLLPLILGLLALAGIAGKVAALVFLLLTGITAGVSSIFQSAVIAELYGVERIGQVRSLFSMISVLSTALAPVTFGFLLDHAITLSQIALGCALVLVLASLNSLRIKSVRHLQNV</sequence>
<dbReference type="GO" id="GO:0022857">
    <property type="term" value="F:transmembrane transporter activity"/>
    <property type="evidence" value="ECO:0007669"/>
    <property type="project" value="InterPro"/>
</dbReference>
<evidence type="ECO:0000256" key="5">
    <source>
        <dbReference type="ARBA" id="ARBA00022989"/>
    </source>
</evidence>
<feature type="transmembrane region" description="Helical" evidence="7">
    <location>
        <begin position="171"/>
        <end position="190"/>
    </location>
</feature>
<dbReference type="RefSeq" id="WP_089321405.1">
    <property type="nucleotide sequence ID" value="NZ_FZOQ01000029.1"/>
</dbReference>
<feature type="transmembrane region" description="Helical" evidence="7">
    <location>
        <begin position="285"/>
        <end position="304"/>
    </location>
</feature>
<feature type="domain" description="Major facilitator superfamily (MFS) profile" evidence="8">
    <location>
        <begin position="14"/>
        <end position="398"/>
    </location>
</feature>
<feature type="transmembrane region" description="Helical" evidence="7">
    <location>
        <begin position="53"/>
        <end position="73"/>
    </location>
</feature>
<feature type="transmembrane region" description="Helical" evidence="7">
    <location>
        <begin position="310"/>
        <end position="334"/>
    </location>
</feature>
<comment type="subcellular location">
    <subcellularLocation>
        <location evidence="1">Cell membrane</location>
        <topology evidence="1">Multi-pass membrane protein</topology>
    </subcellularLocation>
</comment>
<feature type="transmembrane region" description="Helical" evidence="7">
    <location>
        <begin position="219"/>
        <end position="242"/>
    </location>
</feature>
<dbReference type="Pfam" id="PF07690">
    <property type="entry name" value="MFS_1"/>
    <property type="match status" value="1"/>
</dbReference>
<evidence type="ECO:0000256" key="4">
    <source>
        <dbReference type="ARBA" id="ARBA00022692"/>
    </source>
</evidence>
<dbReference type="OrthoDB" id="1404228at2"/>
<keyword evidence="3" id="KW-1003">Cell membrane</keyword>
<dbReference type="SUPFAM" id="SSF103473">
    <property type="entry name" value="MFS general substrate transporter"/>
    <property type="match status" value="1"/>
</dbReference>
<dbReference type="PANTHER" id="PTHR23517">
    <property type="entry name" value="RESISTANCE PROTEIN MDTM, PUTATIVE-RELATED-RELATED"/>
    <property type="match status" value="1"/>
</dbReference>
<keyword evidence="5 7" id="KW-1133">Transmembrane helix</keyword>
<keyword evidence="4 7" id="KW-0812">Transmembrane</keyword>
<proteinExistence type="predicted"/>
<dbReference type="EMBL" id="FZOQ01000029">
    <property type="protein sequence ID" value="SNT18603.1"/>
    <property type="molecule type" value="Genomic_DNA"/>
</dbReference>
<keyword evidence="10" id="KW-1185">Reference proteome</keyword>
<feature type="transmembrane region" description="Helical" evidence="7">
    <location>
        <begin position="254"/>
        <end position="273"/>
    </location>
</feature>
<evidence type="ECO:0000256" key="2">
    <source>
        <dbReference type="ARBA" id="ARBA00022448"/>
    </source>
</evidence>
<evidence type="ECO:0000256" key="7">
    <source>
        <dbReference type="SAM" id="Phobius"/>
    </source>
</evidence>
<feature type="transmembrane region" description="Helical" evidence="7">
    <location>
        <begin position="372"/>
        <end position="391"/>
    </location>
</feature>
<reference evidence="10" key="1">
    <citation type="submission" date="2017-06" db="EMBL/GenBank/DDBJ databases">
        <authorList>
            <person name="Varghese N."/>
            <person name="Submissions S."/>
        </authorList>
    </citation>
    <scope>NUCLEOTIDE SEQUENCE [LARGE SCALE GENOMIC DNA]</scope>
    <source>
        <strain evidence="10">NKM1</strain>
    </source>
</reference>
<evidence type="ECO:0000256" key="6">
    <source>
        <dbReference type="ARBA" id="ARBA00023136"/>
    </source>
</evidence>
<dbReference type="InterPro" id="IPR036259">
    <property type="entry name" value="MFS_trans_sf"/>
</dbReference>
<dbReference type="Gene3D" id="1.20.1250.20">
    <property type="entry name" value="MFS general substrate transporter like domains"/>
    <property type="match status" value="1"/>
</dbReference>
<gene>
    <name evidence="9" type="ORF">SAMN06296052_12956</name>
</gene>
<keyword evidence="6 7" id="KW-0472">Membrane</keyword>
<accession>A0A239KLW2</accession>
<protein>
    <submittedName>
        <fullName evidence="9">Major Facilitator Superfamily protein</fullName>
    </submittedName>
</protein>
<evidence type="ECO:0000313" key="10">
    <source>
        <dbReference type="Proteomes" id="UP000198432"/>
    </source>
</evidence>
<name>A0A239KLW2_9BACT</name>
<feature type="transmembrane region" description="Helical" evidence="7">
    <location>
        <begin position="16"/>
        <end position="41"/>
    </location>
</feature>
<organism evidence="9 10">
    <name type="scientific">Pontibacter ummariensis</name>
    <dbReference type="NCBI Taxonomy" id="1610492"/>
    <lineage>
        <taxon>Bacteria</taxon>
        <taxon>Pseudomonadati</taxon>
        <taxon>Bacteroidota</taxon>
        <taxon>Cytophagia</taxon>
        <taxon>Cytophagales</taxon>
        <taxon>Hymenobacteraceae</taxon>
        <taxon>Pontibacter</taxon>
    </lineage>
</organism>
<feature type="transmembrane region" description="Helical" evidence="7">
    <location>
        <begin position="146"/>
        <end position="165"/>
    </location>
</feature>
<dbReference type="InterPro" id="IPR011701">
    <property type="entry name" value="MFS"/>
</dbReference>
<dbReference type="Proteomes" id="UP000198432">
    <property type="component" value="Unassembled WGS sequence"/>
</dbReference>
<evidence type="ECO:0000256" key="1">
    <source>
        <dbReference type="ARBA" id="ARBA00004651"/>
    </source>
</evidence>
<dbReference type="InterPro" id="IPR050171">
    <property type="entry name" value="MFS_Transporters"/>
</dbReference>
<dbReference type="InterPro" id="IPR020846">
    <property type="entry name" value="MFS_dom"/>
</dbReference>